<sequence length="211" mass="24010">MATNRFVKRDVDVLICIEIIDVQCPPNLIMLKNSHEMRALKAQAALCFEEYCEPDEFCCMAAMFDPRYKSLKFAPPETREKAIDMLERLVALELDESMKVAEGTCTLSSKQPQSKKVSRFSKFKDSKNQSEIVSEVEKYRMYPFPDVDDDYRTARIHGKEGTYENSFTCPDNGAITSIAFSVADFICDLSFTCTSNISILDMLRPAEKDSL</sequence>
<gene>
    <name evidence="1" type="ORF">Bhyg_08537</name>
</gene>
<evidence type="ECO:0000313" key="1">
    <source>
        <dbReference type="EMBL" id="KAJ6643574.1"/>
    </source>
</evidence>
<name>A0A9Q0S3P4_9DIPT</name>
<protein>
    <submittedName>
        <fullName evidence="1">Uncharacterized protein</fullName>
    </submittedName>
</protein>
<dbReference type="Proteomes" id="UP001151699">
    <property type="component" value="Chromosome B"/>
</dbReference>
<dbReference type="OrthoDB" id="1607513at2759"/>
<comment type="caution">
    <text evidence="1">The sequence shown here is derived from an EMBL/GenBank/DDBJ whole genome shotgun (WGS) entry which is preliminary data.</text>
</comment>
<proteinExistence type="predicted"/>
<keyword evidence="2" id="KW-1185">Reference proteome</keyword>
<accession>A0A9Q0S3P4</accession>
<evidence type="ECO:0000313" key="2">
    <source>
        <dbReference type="Proteomes" id="UP001151699"/>
    </source>
</evidence>
<reference evidence="1" key="1">
    <citation type="submission" date="2022-07" db="EMBL/GenBank/DDBJ databases">
        <authorList>
            <person name="Trinca V."/>
            <person name="Uliana J.V.C."/>
            <person name="Torres T.T."/>
            <person name="Ward R.J."/>
            <person name="Monesi N."/>
        </authorList>
    </citation>
    <scope>NUCLEOTIDE SEQUENCE</scope>
    <source>
        <strain evidence="1">HSMRA1968</strain>
        <tissue evidence="1">Whole embryos</tissue>
    </source>
</reference>
<organism evidence="1 2">
    <name type="scientific">Pseudolycoriella hygida</name>
    <dbReference type="NCBI Taxonomy" id="35572"/>
    <lineage>
        <taxon>Eukaryota</taxon>
        <taxon>Metazoa</taxon>
        <taxon>Ecdysozoa</taxon>
        <taxon>Arthropoda</taxon>
        <taxon>Hexapoda</taxon>
        <taxon>Insecta</taxon>
        <taxon>Pterygota</taxon>
        <taxon>Neoptera</taxon>
        <taxon>Endopterygota</taxon>
        <taxon>Diptera</taxon>
        <taxon>Nematocera</taxon>
        <taxon>Sciaroidea</taxon>
        <taxon>Sciaridae</taxon>
        <taxon>Pseudolycoriella</taxon>
    </lineage>
</organism>
<dbReference type="AlphaFoldDB" id="A0A9Q0S3P4"/>
<dbReference type="EMBL" id="WJQU01000002">
    <property type="protein sequence ID" value="KAJ6643574.1"/>
    <property type="molecule type" value="Genomic_DNA"/>
</dbReference>
<feature type="non-terminal residue" evidence="1">
    <location>
        <position position="211"/>
    </location>
</feature>